<dbReference type="RefSeq" id="WP_051635439.1">
    <property type="nucleotide sequence ID" value="NZ_CAAAIS010000002.1"/>
</dbReference>
<dbReference type="STRING" id="1122170.GCA_000701265_02264"/>
<dbReference type="OrthoDB" id="5650831at2"/>
<dbReference type="AlphaFoldDB" id="A0A378LNB5"/>
<dbReference type="EMBL" id="UGPB01000001">
    <property type="protein sequence ID" value="STY28244.1"/>
    <property type="molecule type" value="Genomic_DNA"/>
</dbReference>
<keyword evidence="2" id="KW-1185">Reference proteome</keyword>
<protein>
    <submittedName>
        <fullName evidence="1">Uncharacterized protein</fullName>
    </submittedName>
</protein>
<organism evidence="1 2">
    <name type="scientific">Legionella wadsworthii</name>
    <dbReference type="NCBI Taxonomy" id="28088"/>
    <lineage>
        <taxon>Bacteria</taxon>
        <taxon>Pseudomonadati</taxon>
        <taxon>Pseudomonadota</taxon>
        <taxon>Gammaproteobacteria</taxon>
        <taxon>Legionellales</taxon>
        <taxon>Legionellaceae</taxon>
        <taxon>Legionella</taxon>
    </lineage>
</organism>
<accession>A0A378LNB5</accession>
<evidence type="ECO:0000313" key="2">
    <source>
        <dbReference type="Proteomes" id="UP000255297"/>
    </source>
</evidence>
<name>A0A378LNB5_9GAMM</name>
<proteinExistence type="predicted"/>
<sequence length="297" mass="33097">MAKITVTEAEQVLVLLDTENIRLSDISEYFKKLSQYNKLDEALELLSNLNGKEDWRAAILFNGLKKKKEEAEEPEFNILLEKCNEFEIAYLSNSQQIMNMEGYRCYRVGADAGAGFKAGDLDILGTEGLLECTGVLITLKDSEGTACYYVGHLFSNRTTRLEVTEELNRILSDIQKLTNRKLKWSALAGQVTLIGPGSSTEPPSLCFRQTFKLLTQEGAKPVPLFGSSVAFNLTGKGDSIVLNPIGQLNQGSQSRAPRIAHGDFSPLKETSYLEMAPDKQLLEDNPEWLAQDFFLKI</sequence>
<dbReference type="Proteomes" id="UP000255297">
    <property type="component" value="Unassembled WGS sequence"/>
</dbReference>
<evidence type="ECO:0000313" key="1">
    <source>
        <dbReference type="EMBL" id="STY28244.1"/>
    </source>
</evidence>
<gene>
    <name evidence="1" type="ORF">NCTC11532_00414</name>
</gene>
<reference evidence="1 2" key="1">
    <citation type="submission" date="2018-06" db="EMBL/GenBank/DDBJ databases">
        <authorList>
            <consortium name="Pathogen Informatics"/>
            <person name="Doyle S."/>
        </authorList>
    </citation>
    <scope>NUCLEOTIDE SEQUENCE [LARGE SCALE GENOMIC DNA]</scope>
    <source>
        <strain evidence="1 2">NCTC11532</strain>
    </source>
</reference>